<dbReference type="OrthoDB" id="9790194at2"/>
<protein>
    <submittedName>
        <fullName evidence="5">SCO family protein</fullName>
    </submittedName>
</protein>
<feature type="binding site" evidence="3">
    <location>
        <position position="168"/>
    </location>
    <ligand>
        <name>Cu cation</name>
        <dbReference type="ChEBI" id="CHEBI:23378"/>
    </ligand>
</feature>
<dbReference type="EMBL" id="PDNU01000031">
    <property type="protein sequence ID" value="PHK94087.1"/>
    <property type="molecule type" value="Genomic_DNA"/>
</dbReference>
<evidence type="ECO:0000256" key="1">
    <source>
        <dbReference type="ARBA" id="ARBA00010996"/>
    </source>
</evidence>
<evidence type="ECO:0000256" key="4">
    <source>
        <dbReference type="PIRSR" id="PIRSR603782-2"/>
    </source>
</evidence>
<dbReference type="InterPro" id="IPR003782">
    <property type="entry name" value="SCO1/SenC"/>
</dbReference>
<sequence>MNRRTLLLALGVGVPAGSALGWGLSEWMLRSKRASAPRSSGMQQPIGSPFALVDHTGQRVTDATYAGQVRLVFFGFTHCPDVCPTGLGYIAEVLDGLAPQEAAAVRPLFISVDAGRDSPELLASYVTNFHPTLIGLTGTEEEVAQAAKAFRSYYNKVPTGGDSYVMEHTASIYLVGADDMLRGFLDTHEPVPTAVAKIRLALGSAALGAAKAEDRSS</sequence>
<comment type="caution">
    <text evidence="5">The sequence shown here is derived from an EMBL/GenBank/DDBJ whole genome shotgun (WGS) entry which is preliminary data.</text>
</comment>
<dbReference type="AlphaFoldDB" id="A0A2C7ABR0"/>
<feature type="binding site" evidence="3">
    <location>
        <position position="83"/>
    </location>
    <ligand>
        <name>Cu cation</name>
        <dbReference type="ChEBI" id="CHEBI:23378"/>
    </ligand>
</feature>
<keyword evidence="6" id="KW-1185">Reference proteome</keyword>
<evidence type="ECO:0000313" key="6">
    <source>
        <dbReference type="Proteomes" id="UP000223527"/>
    </source>
</evidence>
<dbReference type="Pfam" id="PF02630">
    <property type="entry name" value="SCO1-SenC"/>
    <property type="match status" value="1"/>
</dbReference>
<keyword evidence="3" id="KW-0479">Metal-binding</keyword>
<accession>A0A2C7ABR0</accession>
<organism evidence="5 6">
    <name type="scientific">Teichococcus rhizosphaerae</name>
    <dbReference type="NCBI Taxonomy" id="1335062"/>
    <lineage>
        <taxon>Bacteria</taxon>
        <taxon>Pseudomonadati</taxon>
        <taxon>Pseudomonadota</taxon>
        <taxon>Alphaproteobacteria</taxon>
        <taxon>Acetobacterales</taxon>
        <taxon>Roseomonadaceae</taxon>
        <taxon>Roseomonas</taxon>
    </lineage>
</organism>
<dbReference type="InterPro" id="IPR036249">
    <property type="entry name" value="Thioredoxin-like_sf"/>
</dbReference>
<evidence type="ECO:0000256" key="3">
    <source>
        <dbReference type="PIRSR" id="PIRSR603782-1"/>
    </source>
</evidence>
<dbReference type="GO" id="GO:0046872">
    <property type="term" value="F:metal ion binding"/>
    <property type="evidence" value="ECO:0007669"/>
    <property type="project" value="UniProtKB-KW"/>
</dbReference>
<dbReference type="PANTHER" id="PTHR12151">
    <property type="entry name" value="ELECTRON TRANSPORT PROTIN SCO1/SENC FAMILY MEMBER"/>
    <property type="match status" value="1"/>
</dbReference>
<evidence type="ECO:0000256" key="2">
    <source>
        <dbReference type="ARBA" id="ARBA00023008"/>
    </source>
</evidence>
<dbReference type="CDD" id="cd02968">
    <property type="entry name" value="SCO"/>
    <property type="match status" value="1"/>
</dbReference>
<proteinExistence type="inferred from homology"/>
<gene>
    <name evidence="5" type="ORF">CR162_15085</name>
</gene>
<comment type="similarity">
    <text evidence="1">Belongs to the SCO1/2 family.</text>
</comment>
<dbReference type="RefSeq" id="WP_099096360.1">
    <property type="nucleotide sequence ID" value="NZ_PDNU01000031.1"/>
</dbReference>
<dbReference type="PANTHER" id="PTHR12151:SF25">
    <property type="entry name" value="LINALOOL DEHYDRATASE_ISOMERASE DOMAIN-CONTAINING PROTEIN"/>
    <property type="match status" value="1"/>
</dbReference>
<feature type="disulfide bond" description="Redox-active" evidence="4">
    <location>
        <begin position="79"/>
        <end position="83"/>
    </location>
</feature>
<reference evidence="5 6" key="1">
    <citation type="submission" date="2017-10" db="EMBL/GenBank/DDBJ databases">
        <authorList>
            <person name="Banno H."/>
            <person name="Chua N.-H."/>
        </authorList>
    </citation>
    <scope>NUCLEOTIDE SEQUENCE [LARGE SCALE GENOMIC DNA]</scope>
    <source>
        <strain evidence="5 6">YW11</strain>
    </source>
</reference>
<dbReference type="Gene3D" id="3.40.30.10">
    <property type="entry name" value="Glutaredoxin"/>
    <property type="match status" value="1"/>
</dbReference>
<evidence type="ECO:0000313" key="5">
    <source>
        <dbReference type="EMBL" id="PHK94087.1"/>
    </source>
</evidence>
<feature type="binding site" evidence="3">
    <location>
        <position position="79"/>
    </location>
    <ligand>
        <name>Cu cation</name>
        <dbReference type="ChEBI" id="CHEBI:23378"/>
    </ligand>
</feature>
<dbReference type="SUPFAM" id="SSF52833">
    <property type="entry name" value="Thioredoxin-like"/>
    <property type="match status" value="1"/>
</dbReference>
<dbReference type="Proteomes" id="UP000223527">
    <property type="component" value="Unassembled WGS sequence"/>
</dbReference>
<keyword evidence="2 3" id="KW-0186">Copper</keyword>
<name>A0A2C7ABR0_9PROT</name>
<keyword evidence="4" id="KW-1015">Disulfide bond</keyword>
<dbReference type="FunFam" id="3.40.30.10:FF:000013">
    <property type="entry name" value="Blast:Protein SCO1 homolog, mitochondrial"/>
    <property type="match status" value="1"/>
</dbReference>